<proteinExistence type="predicted"/>
<reference evidence="1 2" key="1">
    <citation type="submission" date="2020-03" db="EMBL/GenBank/DDBJ databases">
        <title>A novel species.</title>
        <authorList>
            <person name="Gao J."/>
        </authorList>
    </citation>
    <scope>NUCLEOTIDE SEQUENCE [LARGE SCALE GENOMIC DNA]</scope>
    <source>
        <strain evidence="1 2">QMT-12</strain>
    </source>
</reference>
<dbReference type="Proteomes" id="UP000501179">
    <property type="component" value="Chromosome"/>
</dbReference>
<dbReference type="EMBL" id="CP050177">
    <property type="protein sequence ID" value="QIQ01919.1"/>
    <property type="molecule type" value="Genomic_DNA"/>
</dbReference>
<dbReference type="AlphaFoldDB" id="A0A6G9GV36"/>
<accession>A0A6G9GV36</accession>
<dbReference type="Gene3D" id="1.10.490.110">
    <property type="entry name" value="Uncharacterized conserved protein DUF2267"/>
    <property type="match status" value="1"/>
</dbReference>
<organism evidence="1 2">
    <name type="scientific">Streptomyces liangshanensis</name>
    <dbReference type="NCBI Taxonomy" id="2717324"/>
    <lineage>
        <taxon>Bacteria</taxon>
        <taxon>Bacillati</taxon>
        <taxon>Actinomycetota</taxon>
        <taxon>Actinomycetes</taxon>
        <taxon>Kitasatosporales</taxon>
        <taxon>Streptomycetaceae</taxon>
        <taxon>Streptomyces</taxon>
    </lineage>
</organism>
<dbReference type="KEGG" id="slia:HA039_06085"/>
<protein>
    <submittedName>
        <fullName evidence="1">DUF2267 domain-containing protein</fullName>
    </submittedName>
</protein>
<dbReference type="InterPro" id="IPR018727">
    <property type="entry name" value="DUF2267"/>
</dbReference>
<evidence type="ECO:0000313" key="1">
    <source>
        <dbReference type="EMBL" id="QIQ01919.1"/>
    </source>
</evidence>
<sequence length="148" mass="15879">MGEQMTPGKATQRVPRPSYGQLLEKIRYDGVYPTRRRAEEALLAVLPVLAPQLTDQGRALLADRLPDEVSALLTAEASSPSRLLTNRDFVEHVAARTGTDYAVANWDTEAVLSNLASLAGPALLPRLLAQLPAGYAALFGHAPHARAA</sequence>
<evidence type="ECO:0000313" key="2">
    <source>
        <dbReference type="Proteomes" id="UP000501179"/>
    </source>
</evidence>
<name>A0A6G9GV36_9ACTN</name>
<gene>
    <name evidence="1" type="ORF">HA039_06085</name>
</gene>
<dbReference type="Pfam" id="PF10025">
    <property type="entry name" value="DUF2267"/>
    <property type="match status" value="1"/>
</dbReference>
<keyword evidence="2" id="KW-1185">Reference proteome</keyword>
<dbReference type="InterPro" id="IPR038282">
    <property type="entry name" value="DUF2267_sf"/>
</dbReference>